<feature type="domain" description="LIM zinc-binding" evidence="5">
    <location>
        <begin position="664"/>
        <end position="726"/>
    </location>
</feature>
<feature type="region of interest" description="Disordered" evidence="4">
    <location>
        <begin position="222"/>
        <end position="272"/>
    </location>
</feature>
<dbReference type="Gene3D" id="2.10.110.10">
    <property type="entry name" value="Cysteine Rich Protein"/>
    <property type="match status" value="2"/>
</dbReference>
<gene>
    <name evidence="6" type="ORF">LPJ64_002008</name>
</gene>
<dbReference type="SMART" id="SM00132">
    <property type="entry name" value="LIM"/>
    <property type="match status" value="2"/>
</dbReference>
<reference evidence="6" key="1">
    <citation type="submission" date="2022-07" db="EMBL/GenBank/DDBJ databases">
        <title>Phylogenomic reconstructions and comparative analyses of Kickxellomycotina fungi.</title>
        <authorList>
            <person name="Reynolds N.K."/>
            <person name="Stajich J.E."/>
            <person name="Barry K."/>
            <person name="Grigoriev I.V."/>
            <person name="Crous P."/>
            <person name="Smith M.E."/>
        </authorList>
    </citation>
    <scope>NUCLEOTIDE SEQUENCE</scope>
    <source>
        <strain evidence="6">NBRC 105413</strain>
    </source>
</reference>
<feature type="region of interest" description="Disordered" evidence="4">
    <location>
        <begin position="284"/>
        <end position="453"/>
    </location>
</feature>
<evidence type="ECO:0000313" key="7">
    <source>
        <dbReference type="Proteomes" id="UP001145021"/>
    </source>
</evidence>
<feature type="compositionally biased region" description="Low complexity" evidence="4">
    <location>
        <begin position="174"/>
        <end position="183"/>
    </location>
</feature>
<feature type="domain" description="LIM zinc-binding" evidence="5">
    <location>
        <begin position="727"/>
        <end position="784"/>
    </location>
</feature>
<keyword evidence="7" id="KW-1185">Reference proteome</keyword>
<proteinExistence type="predicted"/>
<dbReference type="PROSITE" id="PS00478">
    <property type="entry name" value="LIM_DOMAIN_1"/>
    <property type="match status" value="2"/>
</dbReference>
<evidence type="ECO:0000256" key="2">
    <source>
        <dbReference type="ARBA" id="ARBA00022833"/>
    </source>
</evidence>
<evidence type="ECO:0000256" key="3">
    <source>
        <dbReference type="PROSITE-ProRule" id="PRU00125"/>
    </source>
</evidence>
<evidence type="ECO:0000259" key="5">
    <source>
        <dbReference type="PROSITE" id="PS50023"/>
    </source>
</evidence>
<dbReference type="PROSITE" id="PS50023">
    <property type="entry name" value="LIM_DOMAIN_2"/>
    <property type="match status" value="2"/>
</dbReference>
<feature type="region of interest" description="Disordered" evidence="4">
    <location>
        <begin position="551"/>
        <end position="597"/>
    </location>
</feature>
<feature type="compositionally biased region" description="Low complexity" evidence="4">
    <location>
        <begin position="318"/>
        <end position="333"/>
    </location>
</feature>
<feature type="compositionally biased region" description="Polar residues" evidence="4">
    <location>
        <begin position="190"/>
        <end position="199"/>
    </location>
</feature>
<feature type="region of interest" description="Disordered" evidence="4">
    <location>
        <begin position="157"/>
        <end position="199"/>
    </location>
</feature>
<evidence type="ECO:0000313" key="6">
    <source>
        <dbReference type="EMBL" id="KAJ1646500.1"/>
    </source>
</evidence>
<keyword evidence="2 3" id="KW-0862">Zinc</keyword>
<dbReference type="InterPro" id="IPR001781">
    <property type="entry name" value="Znf_LIM"/>
</dbReference>
<feature type="compositionally biased region" description="Polar residues" evidence="4">
    <location>
        <begin position="284"/>
        <end position="302"/>
    </location>
</feature>
<dbReference type="Proteomes" id="UP001145021">
    <property type="component" value="Unassembled WGS sequence"/>
</dbReference>
<keyword evidence="3" id="KW-0440">LIM domain</keyword>
<comment type="caution">
    <text evidence="6">The sequence shown here is derived from an EMBL/GenBank/DDBJ whole genome shotgun (WGS) entry which is preliminary data.</text>
</comment>
<feature type="compositionally biased region" description="Polar residues" evidence="4">
    <location>
        <begin position="369"/>
        <end position="394"/>
    </location>
</feature>
<name>A0A9W7XKB3_9FUNG</name>
<organism evidence="6 7">
    <name type="scientific">Coemansia asiatica</name>
    <dbReference type="NCBI Taxonomy" id="1052880"/>
    <lineage>
        <taxon>Eukaryota</taxon>
        <taxon>Fungi</taxon>
        <taxon>Fungi incertae sedis</taxon>
        <taxon>Zoopagomycota</taxon>
        <taxon>Kickxellomycotina</taxon>
        <taxon>Kickxellomycetes</taxon>
        <taxon>Kickxellales</taxon>
        <taxon>Kickxellaceae</taxon>
        <taxon>Coemansia</taxon>
    </lineage>
</organism>
<feature type="compositionally biased region" description="Low complexity" evidence="4">
    <location>
        <begin position="395"/>
        <end position="407"/>
    </location>
</feature>
<feature type="region of interest" description="Disordered" evidence="4">
    <location>
        <begin position="1"/>
        <end position="57"/>
    </location>
</feature>
<feature type="region of interest" description="Disordered" evidence="4">
    <location>
        <begin position="496"/>
        <end position="532"/>
    </location>
</feature>
<feature type="compositionally biased region" description="Low complexity" evidence="4">
    <location>
        <begin position="355"/>
        <end position="368"/>
    </location>
</feature>
<evidence type="ECO:0000256" key="4">
    <source>
        <dbReference type="SAM" id="MobiDB-lite"/>
    </source>
</evidence>
<dbReference type="GO" id="GO:0046872">
    <property type="term" value="F:metal ion binding"/>
    <property type="evidence" value="ECO:0007669"/>
    <property type="project" value="UniProtKB-KW"/>
</dbReference>
<dbReference type="CDD" id="cd08368">
    <property type="entry name" value="LIM"/>
    <property type="match status" value="2"/>
</dbReference>
<dbReference type="EMBL" id="JANBOH010000058">
    <property type="protein sequence ID" value="KAJ1646500.1"/>
    <property type="molecule type" value="Genomic_DNA"/>
</dbReference>
<dbReference type="AlphaFoldDB" id="A0A9W7XKB3"/>
<dbReference type="Pfam" id="PF00412">
    <property type="entry name" value="LIM"/>
    <property type="match status" value="2"/>
</dbReference>
<protein>
    <recommendedName>
        <fullName evidence="5">LIM zinc-binding domain-containing protein</fullName>
    </recommendedName>
</protein>
<sequence>MIGQHECTRQPPVPVLPPMKDRGLSSFFGRSKAEPSRAQQQPGPMDSRKNIESRAFPDAYKPSLQLLDEDGDDFDFDNLLQSAAKGGAMGSNANMYDALSPDAPKRTDFAYGDTGASLDSLAASISPMEFLKTPATAVNADPRGSDKPGDSRLAQAREELLSSLPTAGSPPPAMQSQAQPYAARRIPSEANVTSKGNVSSLQTDLMQKLALNDAGLNSLKTPHAHSLPVHDNSQQPWSATPSSSESEFSLSMQPSSSNLSQLSSPSTPVAAALPGYQRNNSLARLQTNHKPPVSIQGTTSINGHRKTGSIANNAEGRSMGIGSSTTNTTNGSVGREGGLSIGSIMRTHSSKVDSRTSPASPSSPTAFSNGSGKSTAANVDTQIRISSRKTNLTRSPSDSTTASPTPTYVQAFGGSGLSDSPERKLMRNATAPSAMSNAAKPLASSLGTSGPSSVPKALGELASLMGGIPGGGKTAAANGALPGINTKLASGGNARGMANPLGLSPSLSHSTATSRVPSLQRSGNSGGRGLKSAKLDSLLDDLMGEMQALSAEVRTESDRDSVVSSVSGNGGRAEMPNSPVEAASRGRLDSSVSTASTSSTLSVGNVHKRVHCATCGTGISASSKGAIVPASRLTRSNEVPPGVQAVEVQGRAYCVRDYRRAHPLVCASCQQPCEVSRETSVHALDAWWHRGCFNCQECRRPFPDKSFYVFEQRPYCRYDYHKLNNSLCAACEDPIEGPCAQVYEGRFHPKCFSCNYCGEPLRDVYYSLEGRFLCEKHVHQQKSHKNANKRQTVFGHI</sequence>
<dbReference type="PANTHER" id="PTHR24216">
    <property type="entry name" value="PAXILLIN-RELATED"/>
    <property type="match status" value="1"/>
</dbReference>
<feature type="compositionally biased region" description="Low complexity" evidence="4">
    <location>
        <begin position="238"/>
        <end position="266"/>
    </location>
</feature>
<dbReference type="PANTHER" id="PTHR24216:SF65">
    <property type="entry name" value="PAXILLIN-LIKE PROTEIN 1"/>
    <property type="match status" value="1"/>
</dbReference>
<evidence type="ECO:0000256" key="1">
    <source>
        <dbReference type="ARBA" id="ARBA00022723"/>
    </source>
</evidence>
<dbReference type="SUPFAM" id="SSF57716">
    <property type="entry name" value="Glucocorticoid receptor-like (DNA-binding domain)"/>
    <property type="match status" value="2"/>
</dbReference>
<keyword evidence="1 3" id="KW-0479">Metal-binding</keyword>
<accession>A0A9W7XKB3</accession>
<feature type="compositionally biased region" description="Polar residues" evidence="4">
    <location>
        <begin position="505"/>
        <end position="523"/>
    </location>
</feature>